<gene>
    <name evidence="2" type="ordered locus">ELI_3946</name>
</gene>
<dbReference type="HOGENOM" id="CLU_3251682_0_0_9"/>
<feature type="compositionally biased region" description="Basic residues" evidence="1">
    <location>
        <begin position="19"/>
        <end position="31"/>
    </location>
</feature>
<proteinExistence type="predicted"/>
<sequence>MLEMIYNKRNIGFSLSGRNKQKNNRIRVRKPKGSEAPMAGDR</sequence>
<dbReference type="KEGG" id="elm:ELI_3946"/>
<dbReference type="AlphaFoldDB" id="E3GGT5"/>
<organism evidence="2 3">
    <name type="scientific">Eubacterium callanderi</name>
    <dbReference type="NCBI Taxonomy" id="53442"/>
    <lineage>
        <taxon>Bacteria</taxon>
        <taxon>Bacillati</taxon>
        <taxon>Bacillota</taxon>
        <taxon>Clostridia</taxon>
        <taxon>Eubacteriales</taxon>
        <taxon>Eubacteriaceae</taxon>
        <taxon>Eubacterium</taxon>
    </lineage>
</organism>
<name>E3GGT5_9FIRM</name>
<reference evidence="2 3" key="2">
    <citation type="journal article" date="2011" name="J. Bacteriol.">
        <title>Complete genome sequence of a carbon monoxide-utilizing acetogen, Eubacterium limosum KIST612.</title>
        <authorList>
            <person name="Roh H."/>
            <person name="Ko H.J."/>
            <person name="Kim D."/>
            <person name="Choi D.G."/>
            <person name="Park S."/>
            <person name="Kim S."/>
            <person name="Chang I.S."/>
            <person name="Choi I.G."/>
        </authorList>
    </citation>
    <scope>NUCLEOTIDE SEQUENCE [LARGE SCALE GENOMIC DNA]</scope>
    <source>
        <strain evidence="2 3">KIST612</strain>
    </source>
</reference>
<protein>
    <submittedName>
        <fullName evidence="2">Uncharacterized protein</fullName>
    </submittedName>
</protein>
<evidence type="ECO:0000313" key="2">
    <source>
        <dbReference type="EMBL" id="ADO38890.1"/>
    </source>
</evidence>
<evidence type="ECO:0000313" key="3">
    <source>
        <dbReference type="Proteomes" id="UP000006873"/>
    </source>
</evidence>
<feature type="region of interest" description="Disordered" evidence="1">
    <location>
        <begin position="16"/>
        <end position="42"/>
    </location>
</feature>
<evidence type="ECO:0000256" key="1">
    <source>
        <dbReference type="SAM" id="MobiDB-lite"/>
    </source>
</evidence>
<reference key="1">
    <citation type="submission" date="2010-09" db="EMBL/GenBank/DDBJ databases">
        <authorList>
            <person name="Roh H."/>
            <person name="Ko H.-J."/>
            <person name="Kim D."/>
            <person name="Choi D.G."/>
            <person name="Park S."/>
            <person name="Kim S."/>
            <person name="Kim K.H."/>
            <person name="Chang I.S."/>
            <person name="Choi I.-G."/>
        </authorList>
    </citation>
    <scope>NUCLEOTIDE SEQUENCE</scope>
    <source>
        <strain>KIST612</strain>
    </source>
</reference>
<dbReference type="Proteomes" id="UP000006873">
    <property type="component" value="Chromosome"/>
</dbReference>
<keyword evidence="3" id="KW-1185">Reference proteome</keyword>
<accession>E3GGT5</accession>
<dbReference type="EMBL" id="CP002273">
    <property type="protein sequence ID" value="ADO38890.1"/>
    <property type="molecule type" value="Genomic_DNA"/>
</dbReference>